<feature type="transmembrane region" description="Helical" evidence="6">
    <location>
        <begin position="359"/>
        <end position="383"/>
    </location>
</feature>
<dbReference type="Proteomes" id="UP000286848">
    <property type="component" value="Unassembled WGS sequence"/>
</dbReference>
<feature type="transmembrane region" description="Helical" evidence="6">
    <location>
        <begin position="105"/>
        <end position="129"/>
    </location>
</feature>
<keyword evidence="3 6" id="KW-0812">Transmembrane</keyword>
<accession>A0A401IQP5</accession>
<comment type="subcellular location">
    <subcellularLocation>
        <location evidence="1">Cell membrane</location>
        <topology evidence="1">Multi-pass membrane protein</topology>
    </subcellularLocation>
</comment>
<organism evidence="7 8">
    <name type="scientific">Ligilactobacillus salitolerans</name>
    <dbReference type="NCBI Taxonomy" id="1808352"/>
    <lineage>
        <taxon>Bacteria</taxon>
        <taxon>Bacillati</taxon>
        <taxon>Bacillota</taxon>
        <taxon>Bacilli</taxon>
        <taxon>Lactobacillales</taxon>
        <taxon>Lactobacillaceae</taxon>
        <taxon>Ligilactobacillus</taxon>
    </lineage>
</organism>
<dbReference type="PANTHER" id="PTHR23513">
    <property type="entry name" value="INTEGRAL MEMBRANE EFFLUX PROTEIN-RELATED"/>
    <property type="match status" value="1"/>
</dbReference>
<dbReference type="GO" id="GO:0005886">
    <property type="term" value="C:plasma membrane"/>
    <property type="evidence" value="ECO:0007669"/>
    <property type="project" value="UniProtKB-SubCell"/>
</dbReference>
<feature type="transmembrane region" description="Helical" evidence="6">
    <location>
        <begin position="389"/>
        <end position="409"/>
    </location>
</feature>
<name>A0A401IQP5_9LACO</name>
<dbReference type="EMBL" id="BFFP01000003">
    <property type="protein sequence ID" value="GBG93857.1"/>
    <property type="molecule type" value="Genomic_DNA"/>
</dbReference>
<feature type="transmembrane region" description="Helical" evidence="6">
    <location>
        <begin position="301"/>
        <end position="321"/>
    </location>
</feature>
<evidence type="ECO:0000256" key="3">
    <source>
        <dbReference type="ARBA" id="ARBA00022692"/>
    </source>
</evidence>
<comment type="caution">
    <text evidence="7">The sequence shown here is derived from an EMBL/GenBank/DDBJ whole genome shotgun (WGS) entry which is preliminary data.</text>
</comment>
<dbReference type="PANTHER" id="PTHR23513:SF6">
    <property type="entry name" value="MAJOR FACILITATOR SUPERFAMILY ASSOCIATED DOMAIN-CONTAINING PROTEIN"/>
    <property type="match status" value="1"/>
</dbReference>
<dbReference type="AlphaFoldDB" id="A0A401IQP5"/>
<proteinExistence type="predicted"/>
<keyword evidence="4 6" id="KW-1133">Transmembrane helix</keyword>
<evidence type="ECO:0000313" key="7">
    <source>
        <dbReference type="EMBL" id="GBG93857.1"/>
    </source>
</evidence>
<feature type="transmembrane region" description="Helical" evidence="6">
    <location>
        <begin position="175"/>
        <end position="193"/>
    </location>
</feature>
<feature type="transmembrane region" description="Helical" evidence="6">
    <location>
        <begin position="238"/>
        <end position="259"/>
    </location>
</feature>
<dbReference type="Gene3D" id="1.20.1250.20">
    <property type="entry name" value="MFS general substrate transporter like domains"/>
    <property type="match status" value="1"/>
</dbReference>
<sequence>MTYEQRQKIENGNFYKALIAHGCMIIGYASLEIVLLYLLVQSYHASSAVLGFFGAIAAVPATIIGFLAPVFDRITARKKWLILMQLLEITSIFLLAVCLISKQTLYLVACLDLLLVAVSTVSNTLEIGFIPEILFEDEAKIEKTVDVQYVLSSGLSILTGLFSSPILLFVGFRALIVISIIASALGIFFYLLIKDILPNSSNINLKYIDNGETVNDQKKAKSGYVQRLLSDGKQFLHAFPAIIIIFTEAILGGITGLLFQLLPITMKELGIPVALFSLVDAVQQAGDAAGGFIAPFIKVRLTTFFILDYLFSGICFVLIGFSNMPNIIRIILLLLASIVMGMSGNVFEKLMYRSFNMQNISAMHAIATSVFSLFSIIGYLGSLIQVGTLMFWTTAGLLSIFFGLLLVIMQKKMDS</sequence>
<feature type="transmembrane region" description="Helical" evidence="6">
    <location>
        <begin position="47"/>
        <end position="68"/>
    </location>
</feature>
<evidence type="ECO:0000313" key="8">
    <source>
        <dbReference type="Proteomes" id="UP000286848"/>
    </source>
</evidence>
<evidence type="ECO:0008006" key="9">
    <source>
        <dbReference type="Google" id="ProtNLM"/>
    </source>
</evidence>
<feature type="transmembrane region" description="Helical" evidence="6">
    <location>
        <begin position="80"/>
        <end position="100"/>
    </location>
</feature>
<feature type="transmembrane region" description="Helical" evidence="6">
    <location>
        <begin position="327"/>
        <end position="347"/>
    </location>
</feature>
<dbReference type="RefSeq" id="WP_124974737.1">
    <property type="nucleotide sequence ID" value="NZ_BFFP01000003.1"/>
</dbReference>
<evidence type="ECO:0000256" key="1">
    <source>
        <dbReference type="ARBA" id="ARBA00004651"/>
    </source>
</evidence>
<feature type="transmembrane region" description="Helical" evidence="6">
    <location>
        <begin position="18"/>
        <end position="40"/>
    </location>
</feature>
<evidence type="ECO:0000256" key="6">
    <source>
        <dbReference type="SAM" id="Phobius"/>
    </source>
</evidence>
<keyword evidence="8" id="KW-1185">Reference proteome</keyword>
<dbReference type="InterPro" id="IPR036259">
    <property type="entry name" value="MFS_trans_sf"/>
</dbReference>
<keyword evidence="5 6" id="KW-0472">Membrane</keyword>
<evidence type="ECO:0000256" key="2">
    <source>
        <dbReference type="ARBA" id="ARBA00022475"/>
    </source>
</evidence>
<evidence type="ECO:0000256" key="5">
    <source>
        <dbReference type="ARBA" id="ARBA00023136"/>
    </source>
</evidence>
<dbReference type="OrthoDB" id="2219258at2"/>
<evidence type="ECO:0000256" key="4">
    <source>
        <dbReference type="ARBA" id="ARBA00022989"/>
    </source>
</evidence>
<protein>
    <recommendedName>
        <fullName evidence="9">Major facilitator superfamily transporter</fullName>
    </recommendedName>
</protein>
<gene>
    <name evidence="7" type="ORF">LFYK43_03160</name>
</gene>
<feature type="transmembrane region" description="Helical" evidence="6">
    <location>
        <begin position="149"/>
        <end position="170"/>
    </location>
</feature>
<reference evidence="7 8" key="1">
    <citation type="journal article" date="2019" name="Int. J. Syst. Evol. Microbiol.">
        <title>Lactobacillus salitolerans sp. nov., a novel lactic acid bacterium isolated from spent mushroom substrates.</title>
        <authorList>
            <person name="Tohno M."/>
            <person name="Tanizawa Y."/>
            <person name="Kojima Y."/>
            <person name="Sakamoto M."/>
            <person name="Nakamura Y."/>
            <person name="Ohkuma M."/>
            <person name="Kobayashi H."/>
        </authorList>
    </citation>
    <scope>NUCLEOTIDE SEQUENCE [LARGE SCALE GENOMIC DNA]</scope>
    <source>
        <strain evidence="7 8">YK43</strain>
    </source>
</reference>
<dbReference type="SUPFAM" id="SSF103473">
    <property type="entry name" value="MFS general substrate transporter"/>
    <property type="match status" value="1"/>
</dbReference>
<keyword evidence="2" id="KW-1003">Cell membrane</keyword>